<dbReference type="InterPro" id="IPR050090">
    <property type="entry name" value="Tyrosine_recombinase_XerCD"/>
</dbReference>
<gene>
    <name evidence="8" type="ORF">SAMN05445850_6198</name>
</gene>
<evidence type="ECO:0000259" key="6">
    <source>
        <dbReference type="PROSITE" id="PS51898"/>
    </source>
</evidence>
<evidence type="ECO:0000256" key="3">
    <source>
        <dbReference type="ARBA" id="ARBA00023125"/>
    </source>
</evidence>
<accession>A0A1H1K1B2</accession>
<protein>
    <submittedName>
        <fullName evidence="8">Site-specific recombinase XerD</fullName>
    </submittedName>
</protein>
<dbReference type="RefSeq" id="WP_090809595.1">
    <property type="nucleotide sequence ID" value="NZ_FNKX01000002.1"/>
</dbReference>
<reference evidence="9" key="1">
    <citation type="submission" date="2016-10" db="EMBL/GenBank/DDBJ databases">
        <authorList>
            <person name="Varghese N."/>
            <person name="Submissions S."/>
        </authorList>
    </citation>
    <scope>NUCLEOTIDE SEQUENCE [LARGE SCALE GENOMIC DNA]</scope>
    <source>
        <strain evidence="9">DUS833</strain>
    </source>
</reference>
<keyword evidence="9" id="KW-1185">Reference proteome</keyword>
<keyword evidence="4" id="KW-0233">DNA recombination</keyword>
<dbReference type="PROSITE" id="PS51900">
    <property type="entry name" value="CB"/>
    <property type="match status" value="1"/>
</dbReference>
<dbReference type="InterPro" id="IPR002104">
    <property type="entry name" value="Integrase_catalytic"/>
</dbReference>
<dbReference type="PROSITE" id="PS51898">
    <property type="entry name" value="TYR_RECOMBINASE"/>
    <property type="match status" value="1"/>
</dbReference>
<dbReference type="Pfam" id="PF02899">
    <property type="entry name" value="Phage_int_SAM_1"/>
    <property type="match status" value="1"/>
</dbReference>
<keyword evidence="3 5" id="KW-0238">DNA-binding</keyword>
<organism evidence="8 9">
    <name type="scientific">Paraburkholderia tuberum</name>
    <dbReference type="NCBI Taxonomy" id="157910"/>
    <lineage>
        <taxon>Bacteria</taxon>
        <taxon>Pseudomonadati</taxon>
        <taxon>Pseudomonadota</taxon>
        <taxon>Betaproteobacteria</taxon>
        <taxon>Burkholderiales</taxon>
        <taxon>Burkholderiaceae</taxon>
        <taxon>Paraburkholderia</taxon>
    </lineage>
</organism>
<dbReference type="EMBL" id="FNKX01000002">
    <property type="protein sequence ID" value="SDR55862.1"/>
    <property type="molecule type" value="Genomic_DNA"/>
</dbReference>
<dbReference type="InterPro" id="IPR044068">
    <property type="entry name" value="CB"/>
</dbReference>
<feature type="domain" description="Core-binding (CB)" evidence="7">
    <location>
        <begin position="2"/>
        <end position="95"/>
    </location>
</feature>
<dbReference type="Proteomes" id="UP000199365">
    <property type="component" value="Unassembled WGS sequence"/>
</dbReference>
<evidence type="ECO:0000256" key="5">
    <source>
        <dbReference type="PROSITE-ProRule" id="PRU01248"/>
    </source>
</evidence>
<evidence type="ECO:0000256" key="1">
    <source>
        <dbReference type="ARBA" id="ARBA00022829"/>
    </source>
</evidence>
<dbReference type="Gene3D" id="1.10.150.130">
    <property type="match status" value="1"/>
</dbReference>
<dbReference type="Pfam" id="PF00589">
    <property type="entry name" value="Phage_integrase"/>
    <property type="match status" value="1"/>
</dbReference>
<dbReference type="GO" id="GO:0003677">
    <property type="term" value="F:DNA binding"/>
    <property type="evidence" value="ECO:0007669"/>
    <property type="project" value="UniProtKB-UniRule"/>
</dbReference>
<dbReference type="InterPro" id="IPR010998">
    <property type="entry name" value="Integrase_recombinase_N"/>
</dbReference>
<name>A0A1H1K1B2_9BURK</name>
<dbReference type="InterPro" id="IPR013762">
    <property type="entry name" value="Integrase-like_cat_sf"/>
</dbReference>
<dbReference type="SUPFAM" id="SSF56349">
    <property type="entry name" value="DNA breaking-rejoining enzymes"/>
    <property type="match status" value="1"/>
</dbReference>
<dbReference type="STRING" id="157910.SAMN05445850_6198"/>
<dbReference type="InterPro" id="IPR004107">
    <property type="entry name" value="Integrase_SAM-like_N"/>
</dbReference>
<sequence length="329" mass="36518">MSAMAITLQAFFTDRLLRERHASPCTITAYRDTWRLLLRFAAKRTSKSPSALDFPDFDVPLVCAFLDHLEQDRNNSVRTRNARLAAIHSLFRYAAVRHPEAAATIARVLAILPKRFEHTVVTFLTELEVQTLLAAPDPTSWSGRRDYALLLVAVQTGLRISELIGLRQSDVHLGAGAHIACHGKGRKDRITPLTVPVVNVLRTWLAECGVNPSAQLFRSRTGNPLSPDAIERRIALHASTASVACPTLITKKVTAHVLRHTAAMRLLEAGVDPTVIALWLGHEHVDTTTIYLHAHLGIKEQALARVRMPNIRPGRYRPSDTLLAFLESL</sequence>
<dbReference type="GO" id="GO:0006310">
    <property type="term" value="P:DNA recombination"/>
    <property type="evidence" value="ECO:0007669"/>
    <property type="project" value="UniProtKB-KW"/>
</dbReference>
<keyword evidence="2" id="KW-0229">DNA integration</keyword>
<dbReference type="AlphaFoldDB" id="A0A1H1K1B2"/>
<evidence type="ECO:0000256" key="2">
    <source>
        <dbReference type="ARBA" id="ARBA00022908"/>
    </source>
</evidence>
<dbReference type="GO" id="GO:0007059">
    <property type="term" value="P:chromosome segregation"/>
    <property type="evidence" value="ECO:0007669"/>
    <property type="project" value="UniProtKB-KW"/>
</dbReference>
<dbReference type="GO" id="GO:0015074">
    <property type="term" value="P:DNA integration"/>
    <property type="evidence" value="ECO:0007669"/>
    <property type="project" value="UniProtKB-KW"/>
</dbReference>
<dbReference type="Gene3D" id="1.10.443.10">
    <property type="entry name" value="Intergrase catalytic core"/>
    <property type="match status" value="1"/>
</dbReference>
<proteinExistence type="predicted"/>
<feature type="domain" description="Tyr recombinase" evidence="6">
    <location>
        <begin position="119"/>
        <end position="308"/>
    </location>
</feature>
<dbReference type="PANTHER" id="PTHR30349">
    <property type="entry name" value="PHAGE INTEGRASE-RELATED"/>
    <property type="match status" value="1"/>
</dbReference>
<evidence type="ECO:0000313" key="8">
    <source>
        <dbReference type="EMBL" id="SDR55862.1"/>
    </source>
</evidence>
<dbReference type="InterPro" id="IPR011010">
    <property type="entry name" value="DNA_brk_join_enz"/>
</dbReference>
<dbReference type="PANTHER" id="PTHR30349:SF81">
    <property type="entry name" value="TYROSINE RECOMBINASE XERC"/>
    <property type="match status" value="1"/>
</dbReference>
<evidence type="ECO:0000313" key="9">
    <source>
        <dbReference type="Proteomes" id="UP000199365"/>
    </source>
</evidence>
<evidence type="ECO:0000259" key="7">
    <source>
        <dbReference type="PROSITE" id="PS51900"/>
    </source>
</evidence>
<evidence type="ECO:0000256" key="4">
    <source>
        <dbReference type="ARBA" id="ARBA00023172"/>
    </source>
</evidence>
<keyword evidence="1" id="KW-0159">Chromosome partition</keyword>